<reference evidence="2" key="1">
    <citation type="submission" date="2021-02" db="EMBL/GenBank/DDBJ databases">
        <title>Strain Y2R2, a novel species of the genus Halomonas.</title>
        <authorList>
            <person name="Huang H."/>
        </authorList>
    </citation>
    <scope>NUCLEOTIDE SEQUENCE</scope>
    <source>
        <strain evidence="2">Y2R2</strain>
    </source>
</reference>
<organism evidence="2 3">
    <name type="scientific">Halomonas binhaiensis</name>
    <dbReference type="NCBI Taxonomy" id="2562282"/>
    <lineage>
        <taxon>Bacteria</taxon>
        <taxon>Pseudomonadati</taxon>
        <taxon>Pseudomonadota</taxon>
        <taxon>Gammaproteobacteria</taxon>
        <taxon>Oceanospirillales</taxon>
        <taxon>Halomonadaceae</taxon>
        <taxon>Halomonas</taxon>
    </lineage>
</organism>
<dbReference type="OrthoDB" id="6181013at2"/>
<evidence type="ECO:0000313" key="3">
    <source>
        <dbReference type="Proteomes" id="UP000324285"/>
    </source>
</evidence>
<dbReference type="AlphaFoldDB" id="A0A5C1NHI5"/>
<dbReference type="RefSeq" id="WP_149284173.1">
    <property type="nucleotide sequence ID" value="NZ_CP038437.2"/>
</dbReference>
<keyword evidence="1" id="KW-0732">Signal</keyword>
<feature type="chain" id="PRO_5022679090" evidence="1">
    <location>
        <begin position="24"/>
        <end position="338"/>
    </location>
</feature>
<proteinExistence type="predicted"/>
<dbReference type="Proteomes" id="UP000324285">
    <property type="component" value="Chromosome"/>
</dbReference>
<name>A0A5C1NHI5_9GAMM</name>
<evidence type="ECO:0000313" key="2">
    <source>
        <dbReference type="EMBL" id="QEM81159.1"/>
    </source>
</evidence>
<evidence type="ECO:0000256" key="1">
    <source>
        <dbReference type="SAM" id="SignalP"/>
    </source>
</evidence>
<keyword evidence="3" id="KW-1185">Reference proteome</keyword>
<protein>
    <submittedName>
        <fullName evidence="2">Uncharacterized protein</fullName>
    </submittedName>
</protein>
<sequence length="338" mass="34980">MNKVTIPVALLALATCFNTTAMADSAAQQRFRDQGQALDLSGYLQGKNDAQSRSFTFGSAHAHDFTVKEAGVYRFESEAAPGFADGYRIEAMLMDAQGQVIARGEGNGNAGGLKLEQRLEPGDYVLQVQANRFGTRGKPGDGYSVSVAGLDAQGNEVDGAVSDGEGLQFVGRDREGNANAFVRGGAVATLGAGSAAAASSAGAATATDEGNATAASSANSEVSQQVQSIATDVKIRARGEVLTFEVAEQSQVAITTSTYPGGDEDTYRLTLEVVDESGRVVANGAGKAGNGNVDIHTQLPQGRYTINATGQKFGSSHSGPNNYELKVTLDQEAVALAR</sequence>
<dbReference type="Gene3D" id="2.60.120.380">
    <property type="match status" value="1"/>
</dbReference>
<accession>A0A5C1NHI5</accession>
<dbReference type="KEGG" id="hbh:E4T21_06110"/>
<dbReference type="EMBL" id="CP038437">
    <property type="protein sequence ID" value="QEM81159.1"/>
    <property type="molecule type" value="Genomic_DNA"/>
</dbReference>
<gene>
    <name evidence="2" type="ORF">E4T21_06110</name>
</gene>
<feature type="signal peptide" evidence="1">
    <location>
        <begin position="1"/>
        <end position="23"/>
    </location>
</feature>